<dbReference type="GO" id="GO:0047938">
    <property type="term" value="F:glucose-6-phosphate 1-epimerase activity"/>
    <property type="evidence" value="ECO:0007669"/>
    <property type="project" value="UniProtKB-UniRule"/>
</dbReference>
<dbReference type="GO" id="GO:0005975">
    <property type="term" value="P:carbohydrate metabolic process"/>
    <property type="evidence" value="ECO:0007669"/>
    <property type="project" value="InterPro"/>
</dbReference>
<dbReference type="GeneID" id="30149833"/>
<feature type="active site" evidence="6">
    <location>
        <position position="265"/>
    </location>
</feature>
<dbReference type="Proteomes" id="UP000094336">
    <property type="component" value="Unassembled WGS sequence"/>
</dbReference>
<dbReference type="InterPro" id="IPR014718">
    <property type="entry name" value="GH-type_carb-bd"/>
</dbReference>
<evidence type="ECO:0000256" key="4">
    <source>
        <dbReference type="ARBA" id="ARBA00023235"/>
    </source>
</evidence>
<protein>
    <recommendedName>
        <fullName evidence="3 5">Glucose-6-phosphate 1-epimerase</fullName>
        <ecNumber evidence="3 5">5.1.3.15</ecNumber>
    </recommendedName>
</protein>
<dbReference type="EC" id="5.1.3.15" evidence="3 5"/>
<dbReference type="Gene3D" id="2.70.98.10">
    <property type="match status" value="1"/>
</dbReference>
<evidence type="ECO:0000256" key="3">
    <source>
        <dbReference type="ARBA" id="ARBA00012083"/>
    </source>
</evidence>
<dbReference type="SUPFAM" id="SSF74650">
    <property type="entry name" value="Galactose mutarotase-like"/>
    <property type="match status" value="1"/>
</dbReference>
<keyword evidence="9" id="KW-1185">Reference proteome</keyword>
<reference evidence="9" key="1">
    <citation type="submission" date="2016-05" db="EMBL/GenBank/DDBJ databases">
        <title>Comparative genomics of biotechnologically important yeasts.</title>
        <authorList>
            <consortium name="DOE Joint Genome Institute"/>
            <person name="Riley R."/>
            <person name="Haridas S."/>
            <person name="Wolfe K.H."/>
            <person name="Lopes M.R."/>
            <person name="Hittinger C.T."/>
            <person name="Goker M."/>
            <person name="Salamov A."/>
            <person name="Wisecaver J."/>
            <person name="Long T.M."/>
            <person name="Aerts A.L."/>
            <person name="Barry K."/>
            <person name="Choi C."/>
            <person name="Clum A."/>
            <person name="Coughlan A.Y."/>
            <person name="Deshpande S."/>
            <person name="Douglass A.P."/>
            <person name="Hanson S.J."/>
            <person name="Klenk H.-P."/>
            <person name="Labutti K."/>
            <person name="Lapidus A."/>
            <person name="Lindquist E."/>
            <person name="Lipzen A."/>
            <person name="Meier-Kolthoff J.P."/>
            <person name="Ohm R.A."/>
            <person name="Otillar R.P."/>
            <person name="Pangilinan J."/>
            <person name="Peng Y."/>
            <person name="Rokas A."/>
            <person name="Rosa C.A."/>
            <person name="Scheuner C."/>
            <person name="Sibirny A.A."/>
            <person name="Slot J.C."/>
            <person name="Stielow J.B."/>
            <person name="Sun H."/>
            <person name="Kurtzman C.P."/>
            <person name="Blackwell M."/>
            <person name="Grigoriev I.V."/>
            <person name="Jeffries T.W."/>
        </authorList>
    </citation>
    <scope>NUCLEOTIDE SEQUENCE [LARGE SCALE GENOMIC DNA]</scope>
    <source>
        <strain evidence="9">NRRL Y-12698</strain>
    </source>
</reference>
<dbReference type="Pfam" id="PF01263">
    <property type="entry name" value="Aldose_epim"/>
    <property type="match status" value="1"/>
</dbReference>
<dbReference type="PANTHER" id="PTHR11122:SF13">
    <property type="entry name" value="GLUCOSE-6-PHOSPHATE 1-EPIMERASE"/>
    <property type="match status" value="1"/>
</dbReference>
<evidence type="ECO:0000256" key="7">
    <source>
        <dbReference type="PIRSR" id="PIRSR016020-2"/>
    </source>
</evidence>
<dbReference type="InterPro" id="IPR008183">
    <property type="entry name" value="Aldose_1/G6P_1-epimerase"/>
</dbReference>
<sequence>MPIEATESRVVLTHPTNPHTRVEILNYGATIVSWRLDGQEQLWLSDAAKLDGSKPVRGGVPLVFPVFGAGKPNHATEKLPQHGFARSSEWEFLGQVSENPPTVQFGLGPENVDAEKLLLWEGANDFTLLLTVTLEESQLTTRIEVENTGAAAFDFQWLFHTYLRIPEISKISVDNLQGQTFFNQLQKANTTETAAQVTFAQETDSIYKKVDTSVDLQVSSAGKPLHVVKRNNLPDAVVWNPWIEKSGGMADFMPKDGYKQMVCIEPGHVSDFVNLSAGESWTAAQTLVAFKQ</sequence>
<name>A0A1E3QM04_9ASCO</name>
<dbReference type="EMBL" id="KV454437">
    <property type="protein sequence ID" value="ODQ78112.1"/>
    <property type="molecule type" value="Genomic_DNA"/>
</dbReference>
<evidence type="ECO:0000256" key="6">
    <source>
        <dbReference type="PIRSR" id="PIRSR016020-1"/>
    </source>
</evidence>
<dbReference type="GO" id="GO:0005737">
    <property type="term" value="C:cytoplasm"/>
    <property type="evidence" value="ECO:0007669"/>
    <property type="project" value="TreeGrafter"/>
</dbReference>
<feature type="active site" evidence="6">
    <location>
        <position position="160"/>
    </location>
</feature>
<keyword evidence="4 5" id="KW-0413">Isomerase</keyword>
<dbReference type="InterPro" id="IPR025532">
    <property type="entry name" value="G6P_1-epimerase"/>
</dbReference>
<feature type="binding site" evidence="7">
    <location>
        <position position="57"/>
    </location>
    <ligand>
        <name>substrate</name>
    </ligand>
</feature>
<feature type="binding site" evidence="7">
    <location>
        <position position="86"/>
    </location>
    <ligand>
        <name>substrate</name>
    </ligand>
</feature>
<evidence type="ECO:0000313" key="9">
    <source>
        <dbReference type="Proteomes" id="UP000094336"/>
    </source>
</evidence>
<accession>A0A1E3QM04</accession>
<gene>
    <name evidence="8" type="ORF">BABINDRAFT_40516</name>
</gene>
<dbReference type="PIRSF" id="PIRSF016020">
    <property type="entry name" value="PHexose_mutarotase"/>
    <property type="match status" value="1"/>
</dbReference>
<evidence type="ECO:0000256" key="5">
    <source>
        <dbReference type="PIRNR" id="PIRNR016020"/>
    </source>
</evidence>
<dbReference type="InterPro" id="IPR011013">
    <property type="entry name" value="Gal_mutarotase_sf_dom"/>
</dbReference>
<organism evidence="8 9">
    <name type="scientific">Babjeviella inositovora NRRL Y-12698</name>
    <dbReference type="NCBI Taxonomy" id="984486"/>
    <lineage>
        <taxon>Eukaryota</taxon>
        <taxon>Fungi</taxon>
        <taxon>Dikarya</taxon>
        <taxon>Ascomycota</taxon>
        <taxon>Saccharomycotina</taxon>
        <taxon>Pichiomycetes</taxon>
        <taxon>Serinales incertae sedis</taxon>
        <taxon>Babjeviella</taxon>
    </lineage>
</organism>
<dbReference type="AlphaFoldDB" id="A0A1E3QM04"/>
<comment type="similarity">
    <text evidence="2 5">Belongs to the glucose-6-phosphate 1-epimerase family.</text>
</comment>
<dbReference type="PANTHER" id="PTHR11122">
    <property type="entry name" value="APOSPORY-ASSOCIATED PROTEIN C-RELATED"/>
    <property type="match status" value="1"/>
</dbReference>
<evidence type="ECO:0000256" key="1">
    <source>
        <dbReference type="ARBA" id="ARBA00001096"/>
    </source>
</evidence>
<comment type="function">
    <text evidence="5">Catalyzes the interconversion between the alpha and beta anomers from at least three hexose 6-phosphate sugars (Glc6P, Gal6P, and Man6P).</text>
</comment>
<evidence type="ECO:0000256" key="2">
    <source>
        <dbReference type="ARBA" id="ARBA00005866"/>
    </source>
</evidence>
<feature type="binding site" evidence="7">
    <location>
        <position position="81"/>
    </location>
    <ligand>
        <name>substrate</name>
    </ligand>
</feature>
<dbReference type="RefSeq" id="XP_018983440.1">
    <property type="nucleotide sequence ID" value="XM_019131980.1"/>
</dbReference>
<dbReference type="GO" id="GO:0030246">
    <property type="term" value="F:carbohydrate binding"/>
    <property type="evidence" value="ECO:0007669"/>
    <property type="project" value="UniProtKB-UniRule"/>
</dbReference>
<evidence type="ECO:0000313" key="8">
    <source>
        <dbReference type="EMBL" id="ODQ78112.1"/>
    </source>
</evidence>
<dbReference type="STRING" id="984486.A0A1E3QM04"/>
<dbReference type="OrthoDB" id="1659429at2759"/>
<comment type="catalytic activity">
    <reaction evidence="1">
        <text>alpha-D-glucose 6-phosphate = beta-D-glucose 6-phosphate</text>
        <dbReference type="Rhea" id="RHEA:16249"/>
        <dbReference type="ChEBI" id="CHEBI:58225"/>
        <dbReference type="ChEBI" id="CHEBI:58247"/>
        <dbReference type="EC" id="5.1.3.15"/>
    </reaction>
</comment>
<proteinExistence type="inferred from homology"/>
<dbReference type="CDD" id="cd09020">
    <property type="entry name" value="D-hex-6-P-epi_like"/>
    <property type="match status" value="1"/>
</dbReference>